<proteinExistence type="predicted"/>
<accession>A0A1U7M7U1</accession>
<dbReference type="EMBL" id="LTDM01000008">
    <property type="protein sequence ID" value="OLS03356.1"/>
    <property type="molecule type" value="Genomic_DNA"/>
</dbReference>
<dbReference type="OrthoDB" id="2937806at2"/>
<gene>
    <name evidence="2" type="ORF">TICRE_05860</name>
</gene>
<reference evidence="2 3" key="1">
    <citation type="submission" date="2016-02" db="EMBL/GenBank/DDBJ databases">
        <title>Genome sequence of Tissierella creatinophila DSM 6911.</title>
        <authorList>
            <person name="Poehlein A."/>
            <person name="Daniel R."/>
        </authorList>
    </citation>
    <scope>NUCLEOTIDE SEQUENCE [LARGE SCALE GENOMIC DNA]</scope>
    <source>
        <strain evidence="2 3">DSM 6911</strain>
    </source>
</reference>
<dbReference type="RefSeq" id="WP_075724956.1">
    <property type="nucleotide sequence ID" value="NZ_LTDM01000008.1"/>
</dbReference>
<evidence type="ECO:0000313" key="2">
    <source>
        <dbReference type="EMBL" id="OLS03356.1"/>
    </source>
</evidence>
<feature type="transmembrane region" description="Helical" evidence="1">
    <location>
        <begin position="7"/>
        <end position="27"/>
    </location>
</feature>
<organism evidence="2 3">
    <name type="scientific">Tissierella creatinophila DSM 6911</name>
    <dbReference type="NCBI Taxonomy" id="1123403"/>
    <lineage>
        <taxon>Bacteria</taxon>
        <taxon>Bacillati</taxon>
        <taxon>Bacillota</taxon>
        <taxon>Tissierellia</taxon>
        <taxon>Tissierellales</taxon>
        <taxon>Tissierellaceae</taxon>
        <taxon>Tissierella</taxon>
    </lineage>
</organism>
<feature type="transmembrane region" description="Helical" evidence="1">
    <location>
        <begin position="33"/>
        <end position="53"/>
    </location>
</feature>
<sequence length="71" mass="8090">MNGNKLLIDFSMFMIAVSFGSFILKYYKQGVWSLPHLAGALTGAIILIPSLFWRRKHKKIAESGTKKDEHH</sequence>
<evidence type="ECO:0000313" key="3">
    <source>
        <dbReference type="Proteomes" id="UP000186112"/>
    </source>
</evidence>
<name>A0A1U7M7U1_TISCR</name>
<dbReference type="AlphaFoldDB" id="A0A1U7M7U1"/>
<keyword evidence="1" id="KW-0812">Transmembrane</keyword>
<protein>
    <submittedName>
        <fullName evidence="2">Uncharacterized protein</fullName>
    </submittedName>
</protein>
<dbReference type="Proteomes" id="UP000186112">
    <property type="component" value="Unassembled WGS sequence"/>
</dbReference>
<comment type="caution">
    <text evidence="2">The sequence shown here is derived from an EMBL/GenBank/DDBJ whole genome shotgun (WGS) entry which is preliminary data.</text>
</comment>
<keyword evidence="3" id="KW-1185">Reference proteome</keyword>
<keyword evidence="1" id="KW-0472">Membrane</keyword>
<keyword evidence="1" id="KW-1133">Transmembrane helix</keyword>
<evidence type="ECO:0000256" key="1">
    <source>
        <dbReference type="SAM" id="Phobius"/>
    </source>
</evidence>